<dbReference type="SMART" id="SM00257">
    <property type="entry name" value="LysM"/>
    <property type="match status" value="1"/>
</dbReference>
<accession>A0ABV6DJ08</accession>
<evidence type="ECO:0000313" key="4">
    <source>
        <dbReference type="Proteomes" id="UP001589776"/>
    </source>
</evidence>
<gene>
    <name evidence="3" type="ORF">ACFFK0_09050</name>
</gene>
<dbReference type="InterPro" id="IPR048862">
    <property type="entry name" value="SPOCS_spoVID_N"/>
</dbReference>
<dbReference type="Gene3D" id="3.10.350.10">
    <property type="entry name" value="LysM domain"/>
    <property type="match status" value="1"/>
</dbReference>
<feature type="domain" description="LysM" evidence="2">
    <location>
        <begin position="320"/>
        <end position="363"/>
    </location>
</feature>
<evidence type="ECO:0000259" key="2">
    <source>
        <dbReference type="PROSITE" id="PS51782"/>
    </source>
</evidence>
<sequence>MSEQQSGLRFDIYERVHLDDQARGIQELDEVELVPHIQVVSQSDLAVLKGYLQLSGSYLSEGDEGRRALEHQIPVEITLPLSRVGNAQDLFVEIENFDIDLLSPRSLNVTGVLSLHGVEIASAAQEPEWRAEEEFVFVHRPEERAAEEPQPTIIEEEPDDRHLPASQVFIAEVEPQAQDVEQDAPAAAQPSDETPEQQSVEANANEANANEFAEAVEVFAPEVPAVEEAELQPEVEIHAEKKDVKVAFGSKKVAEMAQEAAVGIKSLLQKSTSIFQERRRAAAEAETAQAAAEPPRSEGVEWKKLFLSPAADGQEFRKLKMAIVQKEETLETIAQRYQINPRELLLLNRLQDSNVSEGQVIYIPR</sequence>
<protein>
    <submittedName>
        <fullName evidence="3">LysM peptidoglycan-binding domain-containing protein</fullName>
    </submittedName>
</protein>
<dbReference type="InterPro" id="IPR036779">
    <property type="entry name" value="LysM_dom_sf"/>
</dbReference>
<organism evidence="3 4">
    <name type="scientific">Paenibacillus chartarius</name>
    <dbReference type="NCBI Taxonomy" id="747481"/>
    <lineage>
        <taxon>Bacteria</taxon>
        <taxon>Bacillati</taxon>
        <taxon>Bacillota</taxon>
        <taxon>Bacilli</taxon>
        <taxon>Bacillales</taxon>
        <taxon>Paenibacillaceae</taxon>
        <taxon>Paenibacillus</taxon>
    </lineage>
</organism>
<dbReference type="InterPro" id="IPR018392">
    <property type="entry name" value="LysM"/>
</dbReference>
<evidence type="ECO:0000256" key="1">
    <source>
        <dbReference type="SAM" id="MobiDB-lite"/>
    </source>
</evidence>
<dbReference type="CDD" id="cd00118">
    <property type="entry name" value="LysM"/>
    <property type="match status" value="1"/>
</dbReference>
<dbReference type="PROSITE" id="PS51782">
    <property type="entry name" value="LYSM"/>
    <property type="match status" value="1"/>
</dbReference>
<keyword evidence="4" id="KW-1185">Reference proteome</keyword>
<dbReference type="Proteomes" id="UP001589776">
    <property type="component" value="Unassembled WGS sequence"/>
</dbReference>
<reference evidence="3 4" key="1">
    <citation type="submission" date="2024-09" db="EMBL/GenBank/DDBJ databases">
        <authorList>
            <person name="Sun Q."/>
            <person name="Mori K."/>
        </authorList>
    </citation>
    <scope>NUCLEOTIDE SEQUENCE [LARGE SCALE GENOMIC DNA]</scope>
    <source>
        <strain evidence="3 4">CCM 7759</strain>
    </source>
</reference>
<dbReference type="RefSeq" id="WP_377469805.1">
    <property type="nucleotide sequence ID" value="NZ_JBHLWN010000031.1"/>
</dbReference>
<proteinExistence type="predicted"/>
<comment type="caution">
    <text evidence="3">The sequence shown here is derived from an EMBL/GenBank/DDBJ whole genome shotgun (WGS) entry which is preliminary data.</text>
</comment>
<dbReference type="EMBL" id="JBHLWN010000031">
    <property type="protein sequence ID" value="MFC0212610.1"/>
    <property type="molecule type" value="Genomic_DNA"/>
</dbReference>
<evidence type="ECO:0000313" key="3">
    <source>
        <dbReference type="EMBL" id="MFC0212610.1"/>
    </source>
</evidence>
<feature type="region of interest" description="Disordered" evidence="1">
    <location>
        <begin position="141"/>
        <end position="160"/>
    </location>
</feature>
<feature type="region of interest" description="Disordered" evidence="1">
    <location>
        <begin position="178"/>
        <end position="202"/>
    </location>
</feature>
<name>A0ABV6DJ08_9BACL</name>
<dbReference type="Pfam" id="PF01476">
    <property type="entry name" value="LysM"/>
    <property type="match status" value="1"/>
</dbReference>
<dbReference type="SUPFAM" id="SSF54106">
    <property type="entry name" value="LysM domain"/>
    <property type="match status" value="1"/>
</dbReference>
<dbReference type="Pfam" id="PF20918">
    <property type="entry name" value="SPOCS_spoVID-N"/>
    <property type="match status" value="1"/>
</dbReference>